<reference evidence="3 4" key="1">
    <citation type="submission" date="2024-01" db="EMBL/GenBank/DDBJ databases">
        <title>Hyphobacterium bacterium isolated from marine sediment.</title>
        <authorList>
            <person name="Zhao S."/>
        </authorList>
    </citation>
    <scope>NUCLEOTIDE SEQUENCE [LARGE SCALE GENOMIC DNA]</scope>
    <source>
        <strain evidence="4">HN65</strain>
    </source>
</reference>
<evidence type="ECO:0000313" key="3">
    <source>
        <dbReference type="EMBL" id="MEE2527339.1"/>
    </source>
</evidence>
<sequence length="1093" mass="109233">NGNTAATQFSVTNDATAPTLAITGPAGPVSGAFTATFTFDEDVTGFVVGDISVGNGAASNFQATSASVYTATITPAADGSATVDVASDVAADAAGNNNTAATQFSVTNDATAPTLAITGPAGPVSGAFMATVTFSEDVTGFVLADLTVGNGAASNFQPTSATVYTATITPAADGAVTLDVAGSVATDEAGNDNTAATQFSITNDETAPTVASIVRQSQSVSPTDADSLVWRVTFSETVVNAGAADFSVTGTTGTVTDVTAIDGASYDITVSGGDLANLNATVTLSFAAAQDIADEAGNTLSDTTPTGTDERAWSVINDADAPTVVSIARNTPTAELTNADTLVWTIRFSEDVTDIDTADFAVSGTTATVTRVSPQAVPLPPSVTGNGYSAPLAVSSSTFEVTASGGDLASYNGVVTLSFAQGQNITDEAGNALTNTTPTGANENSYTLDNTAPTVMLTTSAAPSISSPFTVTATFSEDVTGFDVSDLTVTNGTASNVQATSATVYTATITPGTGTAVAVLVAANGASDAAGNGNTASTPLALGHDPNRTLTVILPGVGVGTVSSAPAGIDCGTDCTEDYALGTVVTLTATADTGSSFDGWTTGPCIGTSTATCVVTMSGDTIASARFTLDAPPAGRIVAATLPGARSGHVDGPVITALMSVVSQTTSPAQSCQAAAPAGAPVGLTYQQLDGDGAPTGPQNPLFDIDAGGSLNFVIAMSPDRQTAASGYEFMPVIACQNASLDPIVGVNSVLLTIGDAPTPDILSIAATPSNDGVIRIPTAGGVGFMTASAVNIGVGDGSAGTNEITMTTSVDTGAASLPVTVEVCQIDQTTAACLTPLGPSVSTVVAQNTPVFFAAFVRDTSTGGIPFDPANSRIFLRFADATGTIRSATSAAVTAPAPAAAAEIASSLPQGRWSVLLRQPDGIWPSLARASLFIMEDGTAIIDDGTTPRITSIEPVAANDEDGSQGFFASIGYIGLWTTMGSIRLGDPWAPQTGEFWGIRDTRSDDVTPWSDLAGAFGEGLNLSETGEIRGNVGGCAVFGEAVGVASRSMTLNLSGCDRSGTYSAVIDLPANDNGQPALLIVNEEAGWRLGR</sequence>
<dbReference type="RefSeq" id="WP_330200001.1">
    <property type="nucleotide sequence ID" value="NZ_JAZDRP010000012.1"/>
</dbReference>
<comment type="caution">
    <text evidence="3">The sequence shown here is derived from an EMBL/GenBank/DDBJ whole genome shotgun (WGS) entry which is preliminary data.</text>
</comment>
<feature type="domain" description="Bacterial Ig-like" evidence="2">
    <location>
        <begin position="14"/>
        <end position="103"/>
    </location>
</feature>
<evidence type="ECO:0000313" key="4">
    <source>
        <dbReference type="Proteomes" id="UP001354971"/>
    </source>
</evidence>
<dbReference type="InterPro" id="IPR044060">
    <property type="entry name" value="Bacterial_rp_domain"/>
</dbReference>
<dbReference type="PANTHER" id="PTHR34677:SF3">
    <property type="entry name" value="BACTERIAL IG-LIKE DOMAIN-CONTAINING PROTEIN"/>
    <property type="match status" value="1"/>
</dbReference>
<dbReference type="PANTHER" id="PTHR34677">
    <property type="match status" value="1"/>
</dbReference>
<feature type="domain" description="Bacterial repeat" evidence="1">
    <location>
        <begin position="574"/>
        <end position="629"/>
    </location>
</feature>
<name>A0ABU7LVH4_9PROT</name>
<protein>
    <submittedName>
        <fullName evidence="3">Ig-like domain-containing protein</fullName>
    </submittedName>
</protein>
<evidence type="ECO:0000259" key="2">
    <source>
        <dbReference type="Pfam" id="PF19078"/>
    </source>
</evidence>
<dbReference type="Pfam" id="PF18998">
    <property type="entry name" value="Flg_new_2"/>
    <property type="match status" value="1"/>
</dbReference>
<dbReference type="Proteomes" id="UP001354971">
    <property type="component" value="Unassembled WGS sequence"/>
</dbReference>
<feature type="domain" description="Bacterial Ig-like" evidence="2">
    <location>
        <begin position="449"/>
        <end position="537"/>
    </location>
</feature>
<gene>
    <name evidence="3" type="ORF">V0U79_13310</name>
</gene>
<accession>A0ABU7LVH4</accession>
<feature type="non-terminal residue" evidence="3">
    <location>
        <position position="1"/>
    </location>
</feature>
<feature type="domain" description="Bacterial Ig-like" evidence="2">
    <location>
        <begin position="109"/>
        <end position="198"/>
    </location>
</feature>
<dbReference type="InterPro" id="IPR044048">
    <property type="entry name" value="Big_12"/>
</dbReference>
<keyword evidence="4" id="KW-1185">Reference proteome</keyword>
<evidence type="ECO:0000259" key="1">
    <source>
        <dbReference type="Pfam" id="PF18998"/>
    </source>
</evidence>
<proteinExistence type="predicted"/>
<dbReference type="Pfam" id="PF19078">
    <property type="entry name" value="Big_12"/>
    <property type="match status" value="3"/>
</dbReference>
<organism evidence="3 4">
    <name type="scientific">Hyphobacterium lacteum</name>
    <dbReference type="NCBI Taxonomy" id="3116575"/>
    <lineage>
        <taxon>Bacteria</taxon>
        <taxon>Pseudomonadati</taxon>
        <taxon>Pseudomonadota</taxon>
        <taxon>Alphaproteobacteria</taxon>
        <taxon>Maricaulales</taxon>
        <taxon>Maricaulaceae</taxon>
        <taxon>Hyphobacterium</taxon>
    </lineage>
</organism>
<dbReference type="EMBL" id="JAZDRP010000012">
    <property type="protein sequence ID" value="MEE2527339.1"/>
    <property type="molecule type" value="Genomic_DNA"/>
</dbReference>